<dbReference type="Pfam" id="PF17863">
    <property type="entry name" value="AAA_lid_2"/>
    <property type="match status" value="1"/>
</dbReference>
<sequence length="322" mass="36513">MTELDLTDLQDVRKSVKDIEMAIGKRVIGSEKIIRFMFISLMSGNHILLEGVPGLAKTMLASEFARNLCMDFKRIQFTPDMLPSDITGSIVFNLETRKMEFRKGPLFANVLLADEINRTPPKVQSALLEGMEEKHVSVGGIINPLPEPFLAIATQNPIEQEGTFPLAEALMDRFLFRTILTYPTREEELRILKSITDPPHEEEPVLDGSKIIMLRGEMKKVYASEEIITYVVDIIRKTREHNLIFVGASPRTTTKYLNAAKANAFLNGRDYVIPEDIKYMSRELLNHRLILRPEAMIENGNDVLGTLNRIIDELISEVDTPK</sequence>
<dbReference type="Gene3D" id="3.40.50.300">
    <property type="entry name" value="P-loop containing nucleotide triphosphate hydrolases"/>
    <property type="match status" value="1"/>
</dbReference>
<organism evidence="2 3">
    <name type="scientific">Oxyplasma meridianum</name>
    <dbReference type="NCBI Taxonomy" id="3073602"/>
    <lineage>
        <taxon>Archaea</taxon>
        <taxon>Methanobacteriati</taxon>
        <taxon>Thermoplasmatota</taxon>
        <taxon>Thermoplasmata</taxon>
        <taxon>Thermoplasmatales</taxon>
        <taxon>Thermoplasmataceae</taxon>
        <taxon>Oxyplasma</taxon>
    </lineage>
</organism>
<keyword evidence="3" id="KW-1185">Reference proteome</keyword>
<dbReference type="SMART" id="SM00382">
    <property type="entry name" value="AAA"/>
    <property type="match status" value="1"/>
</dbReference>
<dbReference type="GO" id="GO:0016887">
    <property type="term" value="F:ATP hydrolysis activity"/>
    <property type="evidence" value="ECO:0007669"/>
    <property type="project" value="InterPro"/>
</dbReference>
<name>A0AAX4NGI1_9ARCH</name>
<evidence type="ECO:0000313" key="2">
    <source>
        <dbReference type="EMBL" id="WYY00290.1"/>
    </source>
</evidence>
<dbReference type="EMBL" id="CP133772">
    <property type="protein sequence ID" value="WYY00290.1"/>
    <property type="molecule type" value="Genomic_DNA"/>
</dbReference>
<proteinExistence type="predicted"/>
<dbReference type="PANTHER" id="PTHR42759:SF1">
    <property type="entry name" value="MAGNESIUM-CHELATASE SUBUNIT CHLD"/>
    <property type="match status" value="1"/>
</dbReference>
<accession>A0AAX4NGI1</accession>
<protein>
    <submittedName>
        <fullName evidence="2">MoxR family ATPase</fullName>
    </submittedName>
</protein>
<reference evidence="2 3" key="1">
    <citation type="submission" date="2023-09" db="EMBL/GenBank/DDBJ databases">
        <authorList>
            <person name="Golyshina O.V."/>
            <person name="Lunev E.A."/>
            <person name="Bargiela R."/>
            <person name="Gaines M.C."/>
            <person name="Daum B."/>
            <person name="Bale N.J."/>
            <person name="Koenen M."/>
            <person name="Sinninghe Damst J.S."/>
            <person name="Yakimov M."/>
            <person name="Golyshin P.N."/>
        </authorList>
    </citation>
    <scope>NUCLEOTIDE SEQUENCE [LARGE SCALE GENOMIC DNA]</scope>
    <source>
        <strain evidence="2 3">M1</strain>
    </source>
</reference>
<dbReference type="RefSeq" id="WP_393970631.1">
    <property type="nucleotide sequence ID" value="NZ_CP133772.1"/>
</dbReference>
<evidence type="ECO:0000313" key="3">
    <source>
        <dbReference type="Proteomes" id="UP001451606"/>
    </source>
</evidence>
<dbReference type="InterPro" id="IPR003593">
    <property type="entry name" value="AAA+_ATPase"/>
</dbReference>
<feature type="domain" description="AAA+ ATPase" evidence="1">
    <location>
        <begin position="43"/>
        <end position="184"/>
    </location>
</feature>
<dbReference type="GO" id="GO:0005524">
    <property type="term" value="F:ATP binding"/>
    <property type="evidence" value="ECO:0007669"/>
    <property type="project" value="InterPro"/>
</dbReference>
<dbReference type="Gene3D" id="1.10.8.80">
    <property type="entry name" value="Magnesium chelatase subunit I, C-Terminal domain"/>
    <property type="match status" value="1"/>
</dbReference>
<dbReference type="Pfam" id="PF07726">
    <property type="entry name" value="AAA_3"/>
    <property type="match status" value="1"/>
</dbReference>
<dbReference type="PANTHER" id="PTHR42759">
    <property type="entry name" value="MOXR FAMILY PROTEIN"/>
    <property type="match status" value="1"/>
</dbReference>
<dbReference type="GeneID" id="95967590"/>
<gene>
    <name evidence="2" type="ORF">OXIME_000855</name>
</gene>
<dbReference type="AlphaFoldDB" id="A0AAX4NGI1"/>
<dbReference type="InterPro" id="IPR027417">
    <property type="entry name" value="P-loop_NTPase"/>
</dbReference>
<dbReference type="InterPro" id="IPR041628">
    <property type="entry name" value="ChlI/MoxR_AAA_lid"/>
</dbReference>
<evidence type="ECO:0000259" key="1">
    <source>
        <dbReference type="SMART" id="SM00382"/>
    </source>
</evidence>
<dbReference type="PIRSF" id="PIRSF002849">
    <property type="entry name" value="AAA_ATPase_chaperone_MoxR_prd"/>
    <property type="match status" value="1"/>
</dbReference>
<dbReference type="InterPro" id="IPR011703">
    <property type="entry name" value="ATPase_AAA-3"/>
</dbReference>
<dbReference type="KEGG" id="omr:OXIME_000855"/>
<dbReference type="SUPFAM" id="SSF52540">
    <property type="entry name" value="P-loop containing nucleoside triphosphate hydrolases"/>
    <property type="match status" value="1"/>
</dbReference>
<dbReference type="InterPro" id="IPR050764">
    <property type="entry name" value="CbbQ/NirQ/NorQ/GpvN"/>
</dbReference>
<dbReference type="Proteomes" id="UP001451606">
    <property type="component" value="Chromosome"/>
</dbReference>